<dbReference type="CDD" id="cd00082">
    <property type="entry name" value="HisKA"/>
    <property type="match status" value="1"/>
</dbReference>
<reference evidence="15" key="1">
    <citation type="journal article" date="2019" name="Int. J. Syst. Evol. Microbiol.">
        <title>The Global Catalogue of Microorganisms (GCM) 10K type strain sequencing project: providing services to taxonomists for standard genome sequencing and annotation.</title>
        <authorList>
            <consortium name="The Broad Institute Genomics Platform"/>
            <consortium name="The Broad Institute Genome Sequencing Center for Infectious Disease"/>
            <person name="Wu L."/>
            <person name="Ma J."/>
        </authorList>
    </citation>
    <scope>NUCLEOTIDE SEQUENCE [LARGE SCALE GENOMIC DNA]</scope>
    <source>
        <strain evidence="15">JCM 17927</strain>
    </source>
</reference>
<keyword evidence="4" id="KW-0597">Phosphoprotein</keyword>
<dbReference type="EC" id="2.7.13.3" evidence="3"/>
<dbReference type="Proteomes" id="UP001501175">
    <property type="component" value="Unassembled WGS sequence"/>
</dbReference>
<keyword evidence="5" id="KW-0808">Transferase</keyword>
<evidence type="ECO:0000313" key="15">
    <source>
        <dbReference type="Proteomes" id="UP001501175"/>
    </source>
</evidence>
<dbReference type="InterPro" id="IPR003660">
    <property type="entry name" value="HAMP_dom"/>
</dbReference>
<comment type="caution">
    <text evidence="14">The sequence shown here is derived from an EMBL/GenBank/DDBJ whole genome shotgun (WGS) entry which is preliminary data.</text>
</comment>
<dbReference type="PANTHER" id="PTHR45436">
    <property type="entry name" value="SENSOR HISTIDINE KINASE YKOH"/>
    <property type="match status" value="1"/>
</dbReference>
<organism evidence="14 15">
    <name type="scientific">Nibrella saemangeumensis</name>
    <dbReference type="NCBI Taxonomy" id="1084526"/>
    <lineage>
        <taxon>Bacteria</taxon>
        <taxon>Pseudomonadati</taxon>
        <taxon>Bacteroidota</taxon>
        <taxon>Cytophagia</taxon>
        <taxon>Cytophagales</taxon>
        <taxon>Spirosomataceae</taxon>
        <taxon>Nibrella</taxon>
    </lineage>
</organism>
<dbReference type="EMBL" id="BAABHD010000014">
    <property type="protein sequence ID" value="GAA4451283.1"/>
    <property type="molecule type" value="Genomic_DNA"/>
</dbReference>
<evidence type="ECO:0000256" key="10">
    <source>
        <dbReference type="ARBA" id="ARBA00023136"/>
    </source>
</evidence>
<dbReference type="RefSeq" id="WP_345241792.1">
    <property type="nucleotide sequence ID" value="NZ_BAABHD010000014.1"/>
</dbReference>
<dbReference type="Gene3D" id="6.10.340.10">
    <property type="match status" value="1"/>
</dbReference>
<evidence type="ECO:0000256" key="11">
    <source>
        <dbReference type="SAM" id="Phobius"/>
    </source>
</evidence>
<dbReference type="SUPFAM" id="SSF158472">
    <property type="entry name" value="HAMP domain-like"/>
    <property type="match status" value="1"/>
</dbReference>
<sequence>MTIRTRLTLLFTAIVSGLLLLFCLIIFFSAERYRQNEFRERLREEALTCAKLLFGKETIGPELFRLLDLNNMTVLYEEEIIVYNYRNQIVYESGTDYLTVTPETLNRVRLEKEVYWREGDREITGVLYADPLNRLVVFASAIDKYGFLKQGNLALILAAGWLLATGVVFGAGRYFAGRSLKPMQRVIGRVDEITAAQLNLRVEEGDAADEITQLARRFNRMLDRLEDAFRTQRAFVSHASHELRTPLTAITGQLEVALLADDDPEELRAMIRSVLDDVRGLNRLANGLLSLANVSMDESAVRLGPVQTDDLIWQARTEVRRVHPEYTIRVELPEVGDTAPDLTLTGNAPLLHIAFLNLMENGCKFSPDHQVIVTLESELSLLRLRFHNGGPAIPADELPEIFKPFRRGSNARQIAGHGVGLSLTERIVRLHRGRISVQSTEAAGTTVVIELLRHF</sequence>
<feature type="transmembrane region" description="Helical" evidence="11">
    <location>
        <begin position="153"/>
        <end position="176"/>
    </location>
</feature>
<dbReference type="SMART" id="SM00304">
    <property type="entry name" value="HAMP"/>
    <property type="match status" value="1"/>
</dbReference>
<dbReference type="SUPFAM" id="SSF47384">
    <property type="entry name" value="Homodimeric domain of signal transducing histidine kinase"/>
    <property type="match status" value="1"/>
</dbReference>
<dbReference type="PANTHER" id="PTHR45436:SF5">
    <property type="entry name" value="SENSOR HISTIDINE KINASE TRCS"/>
    <property type="match status" value="1"/>
</dbReference>
<dbReference type="Gene3D" id="1.10.287.130">
    <property type="match status" value="1"/>
</dbReference>
<accession>A0ABP8MMM9</accession>
<evidence type="ECO:0000256" key="9">
    <source>
        <dbReference type="ARBA" id="ARBA00023012"/>
    </source>
</evidence>
<evidence type="ECO:0000256" key="1">
    <source>
        <dbReference type="ARBA" id="ARBA00000085"/>
    </source>
</evidence>
<feature type="domain" description="Histidine kinase" evidence="12">
    <location>
        <begin position="238"/>
        <end position="455"/>
    </location>
</feature>
<keyword evidence="6 11" id="KW-0812">Transmembrane</keyword>
<dbReference type="SMART" id="SM00388">
    <property type="entry name" value="HisKA"/>
    <property type="match status" value="1"/>
</dbReference>
<evidence type="ECO:0000256" key="2">
    <source>
        <dbReference type="ARBA" id="ARBA00004370"/>
    </source>
</evidence>
<feature type="domain" description="HAMP" evidence="13">
    <location>
        <begin position="177"/>
        <end position="230"/>
    </location>
</feature>
<feature type="transmembrane region" description="Helical" evidence="11">
    <location>
        <begin position="7"/>
        <end position="30"/>
    </location>
</feature>
<dbReference type="InterPro" id="IPR005467">
    <property type="entry name" value="His_kinase_dom"/>
</dbReference>
<evidence type="ECO:0000259" key="13">
    <source>
        <dbReference type="PROSITE" id="PS50885"/>
    </source>
</evidence>
<comment type="catalytic activity">
    <reaction evidence="1">
        <text>ATP + protein L-histidine = ADP + protein N-phospho-L-histidine.</text>
        <dbReference type="EC" id="2.7.13.3"/>
    </reaction>
</comment>
<dbReference type="CDD" id="cd06225">
    <property type="entry name" value="HAMP"/>
    <property type="match status" value="1"/>
</dbReference>
<dbReference type="InterPro" id="IPR003661">
    <property type="entry name" value="HisK_dim/P_dom"/>
</dbReference>
<dbReference type="Pfam" id="PF02518">
    <property type="entry name" value="HATPase_c"/>
    <property type="match status" value="1"/>
</dbReference>
<protein>
    <recommendedName>
        <fullName evidence="3">histidine kinase</fullName>
        <ecNumber evidence="3">2.7.13.3</ecNumber>
    </recommendedName>
</protein>
<evidence type="ECO:0000256" key="8">
    <source>
        <dbReference type="ARBA" id="ARBA00022989"/>
    </source>
</evidence>
<keyword evidence="15" id="KW-1185">Reference proteome</keyword>
<evidence type="ECO:0000256" key="3">
    <source>
        <dbReference type="ARBA" id="ARBA00012438"/>
    </source>
</evidence>
<dbReference type="Gene3D" id="3.30.565.10">
    <property type="entry name" value="Histidine kinase-like ATPase, C-terminal domain"/>
    <property type="match status" value="1"/>
</dbReference>
<evidence type="ECO:0000313" key="14">
    <source>
        <dbReference type="EMBL" id="GAA4451283.1"/>
    </source>
</evidence>
<comment type="subcellular location">
    <subcellularLocation>
        <location evidence="2">Membrane</location>
    </subcellularLocation>
</comment>
<dbReference type="Pfam" id="PF00512">
    <property type="entry name" value="HisKA"/>
    <property type="match status" value="1"/>
</dbReference>
<keyword evidence="10 11" id="KW-0472">Membrane</keyword>
<name>A0ABP8MMM9_9BACT</name>
<evidence type="ECO:0000256" key="4">
    <source>
        <dbReference type="ARBA" id="ARBA00022553"/>
    </source>
</evidence>
<evidence type="ECO:0000256" key="6">
    <source>
        <dbReference type="ARBA" id="ARBA00022692"/>
    </source>
</evidence>
<dbReference type="PRINTS" id="PR00344">
    <property type="entry name" value="BCTRLSENSOR"/>
</dbReference>
<evidence type="ECO:0000256" key="7">
    <source>
        <dbReference type="ARBA" id="ARBA00022777"/>
    </source>
</evidence>
<dbReference type="InterPro" id="IPR036890">
    <property type="entry name" value="HATPase_C_sf"/>
</dbReference>
<evidence type="ECO:0000259" key="12">
    <source>
        <dbReference type="PROSITE" id="PS50109"/>
    </source>
</evidence>
<dbReference type="InterPro" id="IPR036097">
    <property type="entry name" value="HisK_dim/P_sf"/>
</dbReference>
<gene>
    <name evidence="14" type="ORF">GCM10023189_13120</name>
</gene>
<keyword evidence="8 11" id="KW-1133">Transmembrane helix</keyword>
<keyword evidence="7 14" id="KW-0418">Kinase</keyword>
<dbReference type="Pfam" id="PF00672">
    <property type="entry name" value="HAMP"/>
    <property type="match status" value="1"/>
</dbReference>
<dbReference type="InterPro" id="IPR003594">
    <property type="entry name" value="HATPase_dom"/>
</dbReference>
<evidence type="ECO:0000256" key="5">
    <source>
        <dbReference type="ARBA" id="ARBA00022679"/>
    </source>
</evidence>
<dbReference type="PROSITE" id="PS50885">
    <property type="entry name" value="HAMP"/>
    <property type="match status" value="1"/>
</dbReference>
<proteinExistence type="predicted"/>
<dbReference type="SUPFAM" id="SSF55874">
    <property type="entry name" value="ATPase domain of HSP90 chaperone/DNA topoisomerase II/histidine kinase"/>
    <property type="match status" value="1"/>
</dbReference>
<dbReference type="InterPro" id="IPR050428">
    <property type="entry name" value="TCS_sensor_his_kinase"/>
</dbReference>
<dbReference type="SMART" id="SM00387">
    <property type="entry name" value="HATPase_c"/>
    <property type="match status" value="1"/>
</dbReference>
<keyword evidence="9" id="KW-0902">Two-component regulatory system</keyword>
<dbReference type="InterPro" id="IPR004358">
    <property type="entry name" value="Sig_transdc_His_kin-like_C"/>
</dbReference>
<dbReference type="PROSITE" id="PS50109">
    <property type="entry name" value="HIS_KIN"/>
    <property type="match status" value="1"/>
</dbReference>
<dbReference type="GO" id="GO:0016301">
    <property type="term" value="F:kinase activity"/>
    <property type="evidence" value="ECO:0007669"/>
    <property type="project" value="UniProtKB-KW"/>
</dbReference>